<dbReference type="Pfam" id="PF01522">
    <property type="entry name" value="Polysacc_deac_1"/>
    <property type="match status" value="1"/>
</dbReference>
<proteinExistence type="predicted"/>
<dbReference type="GO" id="GO:0005975">
    <property type="term" value="P:carbohydrate metabolic process"/>
    <property type="evidence" value="ECO:0007669"/>
    <property type="project" value="InterPro"/>
</dbReference>
<gene>
    <name evidence="5" type="ORF">SAMN05660236_0536</name>
</gene>
<organism evidence="5 6">
    <name type="scientific">Ohtaekwangia koreensis</name>
    <dbReference type="NCBI Taxonomy" id="688867"/>
    <lineage>
        <taxon>Bacteria</taxon>
        <taxon>Pseudomonadati</taxon>
        <taxon>Bacteroidota</taxon>
        <taxon>Cytophagia</taxon>
        <taxon>Cytophagales</taxon>
        <taxon>Fulvivirgaceae</taxon>
        <taxon>Ohtaekwangia</taxon>
    </lineage>
</organism>
<protein>
    <submittedName>
        <fullName evidence="5">Peptidoglycan/xylan/chitin deacetylase, PgdA/CDA1 family</fullName>
    </submittedName>
</protein>
<keyword evidence="2" id="KW-0378">Hydrolase</keyword>
<dbReference type="InterPro" id="IPR002509">
    <property type="entry name" value="NODB_dom"/>
</dbReference>
<dbReference type="InterPro" id="IPR050248">
    <property type="entry name" value="Polysacc_deacetylase_ArnD"/>
</dbReference>
<accession>A0A1T5IY46</accession>
<feature type="signal peptide" evidence="3">
    <location>
        <begin position="1"/>
        <end position="22"/>
    </location>
</feature>
<dbReference type="EMBL" id="FUZU01000001">
    <property type="protein sequence ID" value="SKC44095.1"/>
    <property type="molecule type" value="Genomic_DNA"/>
</dbReference>
<feature type="chain" id="PRO_5012391567" evidence="3">
    <location>
        <begin position="23"/>
        <end position="323"/>
    </location>
</feature>
<keyword evidence="1" id="KW-0479">Metal-binding</keyword>
<keyword evidence="3" id="KW-0732">Signal</keyword>
<sequence length="323" mass="37213">MHFKKYIPLVCLTILLCIQSIAQSKQVTITLDDVPFTAWSEKTSLKTIEQANHKILQAIEHHKAPVTIFINESPLIREGETDARIAILKQWLINPLITAGNHSYSHLNYTSIKPAEFKDEIIKGEVITKKLLEGTNKTLLYFRFPFNALGKDSITKAEMQSFLTARGYINTPFTIESSDYLFNTLYQQALDGNDKAKAQRIAQAYIDYTLSSFDYFENLSIQLYGRKVPQIFLGHVNALHADYLDTLLEQLKKKGYTFSDLTTALADKVYKQTDYYAGPYGFSWFFRWEKDAEKRKGLLRQQLDAPNEYYQEYLKAIRKAPAN</sequence>
<dbReference type="GO" id="GO:0016810">
    <property type="term" value="F:hydrolase activity, acting on carbon-nitrogen (but not peptide) bonds"/>
    <property type="evidence" value="ECO:0007669"/>
    <property type="project" value="InterPro"/>
</dbReference>
<dbReference type="PANTHER" id="PTHR10587:SF133">
    <property type="entry name" value="CHITIN DEACETYLASE 1-RELATED"/>
    <property type="match status" value="1"/>
</dbReference>
<dbReference type="GO" id="GO:0046872">
    <property type="term" value="F:metal ion binding"/>
    <property type="evidence" value="ECO:0007669"/>
    <property type="project" value="UniProtKB-KW"/>
</dbReference>
<dbReference type="SUPFAM" id="SSF88713">
    <property type="entry name" value="Glycoside hydrolase/deacetylase"/>
    <property type="match status" value="1"/>
</dbReference>
<evidence type="ECO:0000256" key="2">
    <source>
        <dbReference type="ARBA" id="ARBA00022801"/>
    </source>
</evidence>
<dbReference type="PANTHER" id="PTHR10587">
    <property type="entry name" value="GLYCOSYL TRANSFERASE-RELATED"/>
    <property type="match status" value="1"/>
</dbReference>
<dbReference type="AlphaFoldDB" id="A0A1T5IY46"/>
<dbReference type="Proteomes" id="UP000190961">
    <property type="component" value="Unassembled WGS sequence"/>
</dbReference>
<evidence type="ECO:0000259" key="4">
    <source>
        <dbReference type="Pfam" id="PF01522"/>
    </source>
</evidence>
<keyword evidence="6" id="KW-1185">Reference proteome</keyword>
<evidence type="ECO:0000256" key="3">
    <source>
        <dbReference type="SAM" id="SignalP"/>
    </source>
</evidence>
<name>A0A1T5IY46_9BACT</name>
<reference evidence="5 6" key="1">
    <citation type="submission" date="2017-02" db="EMBL/GenBank/DDBJ databases">
        <authorList>
            <person name="Peterson S.W."/>
        </authorList>
    </citation>
    <scope>NUCLEOTIDE SEQUENCE [LARGE SCALE GENOMIC DNA]</scope>
    <source>
        <strain evidence="5 6">DSM 25262</strain>
    </source>
</reference>
<dbReference type="Gene3D" id="3.20.20.370">
    <property type="entry name" value="Glycoside hydrolase/deacetylase"/>
    <property type="match status" value="1"/>
</dbReference>
<evidence type="ECO:0000313" key="5">
    <source>
        <dbReference type="EMBL" id="SKC44095.1"/>
    </source>
</evidence>
<dbReference type="GO" id="GO:0016020">
    <property type="term" value="C:membrane"/>
    <property type="evidence" value="ECO:0007669"/>
    <property type="project" value="TreeGrafter"/>
</dbReference>
<evidence type="ECO:0000256" key="1">
    <source>
        <dbReference type="ARBA" id="ARBA00022723"/>
    </source>
</evidence>
<feature type="domain" description="NodB homology" evidence="4">
    <location>
        <begin position="23"/>
        <end position="157"/>
    </location>
</feature>
<dbReference type="OrthoDB" id="115239at2"/>
<dbReference type="RefSeq" id="WP_079685154.1">
    <property type="nucleotide sequence ID" value="NZ_FUZU01000001.1"/>
</dbReference>
<dbReference type="InterPro" id="IPR011330">
    <property type="entry name" value="Glyco_hydro/deAcase_b/a-brl"/>
</dbReference>
<dbReference type="STRING" id="688867.SAMN05660236_0536"/>
<evidence type="ECO:0000313" key="6">
    <source>
        <dbReference type="Proteomes" id="UP000190961"/>
    </source>
</evidence>